<feature type="compositionally biased region" description="Low complexity" evidence="2">
    <location>
        <begin position="202"/>
        <end position="218"/>
    </location>
</feature>
<evidence type="ECO:0000313" key="3">
    <source>
        <dbReference type="EMBL" id="QSB41499.1"/>
    </source>
</evidence>
<sequence>MMLLRTLVLEHSGHDSPVNGALLCCFAVPQIAANFLVYSLDEEVEPGSSRVYIAALRKKAERYFLGGIESKDNLQLAMSVLKQIITLATTSGVKDGNGSESQVPYHFIDLKGSKLPTARPEDHHSLMIKKVLVMKVITLGTSVIGLPAIESAELIVPSIRFSSKMVSPPSTASLAEAVAPEPDEEPTVVLPALTPVEPLPTAPKASQPQQPAPRVQEPVAPPEVVPPAVVPDQASLLEVDTTLTNLARVAQELTQQKRAAFEQQEELEQQRSQLLREKNALEQANQQLAALETDLQQRTLALKGREEHQAREVQLQQAEQRRLEGWAREIEDESFRLQALDRATQQQAEQLASNMGQLSGLRGDLKALLYRLDATLFPAEKIDRQRGVDAGNVPGPD</sequence>
<proteinExistence type="predicted"/>
<dbReference type="EMBL" id="CP070506">
    <property type="protein sequence ID" value="QSB41499.1"/>
    <property type="molecule type" value="Genomic_DNA"/>
</dbReference>
<feature type="coiled-coil region" evidence="1">
    <location>
        <begin position="243"/>
        <end position="301"/>
    </location>
</feature>
<evidence type="ECO:0000256" key="1">
    <source>
        <dbReference type="SAM" id="Coils"/>
    </source>
</evidence>
<name>A0ABX7K2C8_9PSED</name>
<keyword evidence="1" id="KW-0175">Coiled coil</keyword>
<accession>A0ABX7K2C8</accession>
<organism evidence="3 4">
    <name type="scientific">Pseudomonas hygromyciniae</name>
    <dbReference type="NCBI Taxonomy" id="2812000"/>
    <lineage>
        <taxon>Bacteria</taxon>
        <taxon>Pseudomonadati</taxon>
        <taxon>Pseudomonadota</taxon>
        <taxon>Gammaproteobacteria</taxon>
        <taxon>Pseudomonadales</taxon>
        <taxon>Pseudomonadaceae</taxon>
        <taxon>Pseudomonas</taxon>
    </lineage>
</organism>
<protein>
    <submittedName>
        <fullName evidence="3">Uncharacterized protein</fullName>
    </submittedName>
</protein>
<feature type="region of interest" description="Disordered" evidence="2">
    <location>
        <begin position="195"/>
        <end position="221"/>
    </location>
</feature>
<keyword evidence="4" id="KW-1185">Reference proteome</keyword>
<reference evidence="3 4" key="1">
    <citation type="submission" date="2021-02" db="EMBL/GenBank/DDBJ databases">
        <title>Genomic and phenotypic characterization of Pseudomonas hygromyciniae, a novel bacterial species discovered from a commercially purchased antibiotic vial.</title>
        <authorList>
            <person name="Turner T.L."/>
            <person name="Mitra S.D."/>
            <person name="Kochan T.J."/>
            <person name="Pincus N.B."/>
            <person name="Lebrun-Corbin M."/>
            <person name="Cheung B."/>
            <person name="Gatesy S.W."/>
            <person name="Afzal T."/>
            <person name="Ozer E.A."/>
            <person name="Hauser A.R."/>
        </authorList>
    </citation>
    <scope>NUCLEOTIDE SEQUENCE [LARGE SCALE GENOMIC DNA]</scope>
    <source>
        <strain evidence="3 4">SDM007</strain>
    </source>
</reference>
<dbReference type="RefSeq" id="WP_205478051.1">
    <property type="nucleotide sequence ID" value="NZ_CP070506.1"/>
</dbReference>
<evidence type="ECO:0000256" key="2">
    <source>
        <dbReference type="SAM" id="MobiDB-lite"/>
    </source>
</evidence>
<gene>
    <name evidence="3" type="ORF">JTY93_09155</name>
</gene>
<dbReference type="Proteomes" id="UP000663249">
    <property type="component" value="Chromosome"/>
</dbReference>
<evidence type="ECO:0000313" key="4">
    <source>
        <dbReference type="Proteomes" id="UP000663249"/>
    </source>
</evidence>